<comment type="caution">
    <text evidence="2">The sequence shown here is derived from an EMBL/GenBank/DDBJ whole genome shotgun (WGS) entry which is preliminary data.</text>
</comment>
<evidence type="ECO:0000256" key="1">
    <source>
        <dbReference type="SAM" id="Phobius"/>
    </source>
</evidence>
<dbReference type="EMBL" id="JAUEDM010000001">
    <property type="protein sequence ID" value="KAK3330025.1"/>
    <property type="molecule type" value="Genomic_DNA"/>
</dbReference>
<gene>
    <name evidence="2" type="ORF">B0H66DRAFT_542577</name>
</gene>
<protein>
    <submittedName>
        <fullName evidence="2">Uncharacterized protein</fullName>
    </submittedName>
</protein>
<feature type="transmembrane region" description="Helical" evidence="1">
    <location>
        <begin position="7"/>
        <end position="26"/>
    </location>
</feature>
<evidence type="ECO:0000313" key="2">
    <source>
        <dbReference type="EMBL" id="KAK3330025.1"/>
    </source>
</evidence>
<sequence>MEAVCHILSLLVYIACKLCLAIFFQLVYWNEVLKIVLCLMWLVVFMYNVDQAYCQSAKGDGISHGGGDMLGPIFRTTA</sequence>
<keyword evidence="1" id="KW-0812">Transmembrane</keyword>
<reference evidence="2" key="1">
    <citation type="journal article" date="2023" name="Mol. Phylogenet. Evol.">
        <title>Genome-scale phylogeny and comparative genomics of the fungal order Sordariales.</title>
        <authorList>
            <person name="Hensen N."/>
            <person name="Bonometti L."/>
            <person name="Westerberg I."/>
            <person name="Brannstrom I.O."/>
            <person name="Guillou S."/>
            <person name="Cros-Aarteil S."/>
            <person name="Calhoun S."/>
            <person name="Haridas S."/>
            <person name="Kuo A."/>
            <person name="Mondo S."/>
            <person name="Pangilinan J."/>
            <person name="Riley R."/>
            <person name="LaButti K."/>
            <person name="Andreopoulos B."/>
            <person name="Lipzen A."/>
            <person name="Chen C."/>
            <person name="Yan M."/>
            <person name="Daum C."/>
            <person name="Ng V."/>
            <person name="Clum A."/>
            <person name="Steindorff A."/>
            <person name="Ohm R.A."/>
            <person name="Martin F."/>
            <person name="Silar P."/>
            <person name="Natvig D.O."/>
            <person name="Lalanne C."/>
            <person name="Gautier V."/>
            <person name="Ament-Velasquez S.L."/>
            <person name="Kruys A."/>
            <person name="Hutchinson M.I."/>
            <person name="Powell A.J."/>
            <person name="Barry K."/>
            <person name="Miller A.N."/>
            <person name="Grigoriev I.V."/>
            <person name="Debuchy R."/>
            <person name="Gladieux P."/>
            <person name="Hiltunen Thoren M."/>
            <person name="Johannesson H."/>
        </authorList>
    </citation>
    <scope>NUCLEOTIDE SEQUENCE</scope>
    <source>
        <strain evidence="2">CBS 118394</strain>
    </source>
</reference>
<dbReference type="Proteomes" id="UP001283341">
    <property type="component" value="Unassembled WGS sequence"/>
</dbReference>
<name>A0AAE0IS40_9PEZI</name>
<keyword evidence="1" id="KW-0472">Membrane</keyword>
<proteinExistence type="predicted"/>
<reference evidence="2" key="2">
    <citation type="submission" date="2023-06" db="EMBL/GenBank/DDBJ databases">
        <authorList>
            <consortium name="Lawrence Berkeley National Laboratory"/>
            <person name="Haridas S."/>
            <person name="Hensen N."/>
            <person name="Bonometti L."/>
            <person name="Westerberg I."/>
            <person name="Brannstrom I.O."/>
            <person name="Guillou S."/>
            <person name="Cros-Aarteil S."/>
            <person name="Calhoun S."/>
            <person name="Kuo A."/>
            <person name="Mondo S."/>
            <person name="Pangilinan J."/>
            <person name="Riley R."/>
            <person name="Labutti K."/>
            <person name="Andreopoulos B."/>
            <person name="Lipzen A."/>
            <person name="Chen C."/>
            <person name="Yanf M."/>
            <person name="Daum C."/>
            <person name="Ng V."/>
            <person name="Clum A."/>
            <person name="Steindorff A."/>
            <person name="Ohm R."/>
            <person name="Martin F."/>
            <person name="Silar P."/>
            <person name="Natvig D."/>
            <person name="Lalanne C."/>
            <person name="Gautier V."/>
            <person name="Ament-Velasquez S.L."/>
            <person name="Kruys A."/>
            <person name="Hutchinson M.I."/>
            <person name="Powell A.J."/>
            <person name="Barry K."/>
            <person name="Miller A.N."/>
            <person name="Grigoriev I.V."/>
            <person name="Debuchy R."/>
            <person name="Gladieux P."/>
            <person name="Thoren M.H."/>
            <person name="Johannesson H."/>
        </authorList>
    </citation>
    <scope>NUCLEOTIDE SEQUENCE</scope>
    <source>
        <strain evidence="2">CBS 118394</strain>
    </source>
</reference>
<keyword evidence="1" id="KW-1133">Transmembrane helix</keyword>
<evidence type="ECO:0000313" key="3">
    <source>
        <dbReference type="Proteomes" id="UP001283341"/>
    </source>
</evidence>
<keyword evidence="3" id="KW-1185">Reference proteome</keyword>
<dbReference type="AlphaFoldDB" id="A0AAE0IS40"/>
<organism evidence="2 3">
    <name type="scientific">Apodospora peruviana</name>
    <dbReference type="NCBI Taxonomy" id="516989"/>
    <lineage>
        <taxon>Eukaryota</taxon>
        <taxon>Fungi</taxon>
        <taxon>Dikarya</taxon>
        <taxon>Ascomycota</taxon>
        <taxon>Pezizomycotina</taxon>
        <taxon>Sordariomycetes</taxon>
        <taxon>Sordariomycetidae</taxon>
        <taxon>Sordariales</taxon>
        <taxon>Lasiosphaeriaceae</taxon>
        <taxon>Apodospora</taxon>
    </lineage>
</organism>
<accession>A0AAE0IS40</accession>